<evidence type="ECO:0000256" key="6">
    <source>
        <dbReference type="ARBA" id="ARBA00023242"/>
    </source>
</evidence>
<keyword evidence="5" id="KW-0862">Zinc</keyword>
<dbReference type="AlphaFoldDB" id="A0A921ZFW5"/>
<feature type="domain" description="C2H2-type" evidence="9">
    <location>
        <begin position="41"/>
        <end position="68"/>
    </location>
</feature>
<feature type="domain" description="C2H2-type" evidence="9">
    <location>
        <begin position="130"/>
        <end position="158"/>
    </location>
</feature>
<feature type="domain" description="C2H2-type" evidence="9">
    <location>
        <begin position="159"/>
        <end position="187"/>
    </location>
</feature>
<feature type="domain" description="C2H2-type" evidence="9">
    <location>
        <begin position="69"/>
        <end position="97"/>
    </location>
</feature>
<evidence type="ECO:0000256" key="1">
    <source>
        <dbReference type="ARBA" id="ARBA00004123"/>
    </source>
</evidence>
<keyword evidence="4 7" id="KW-0863">Zinc-finger</keyword>
<gene>
    <name evidence="10" type="ORF">O3G_MSEX009894</name>
</gene>
<feature type="compositionally biased region" description="Basic and acidic residues" evidence="8">
    <location>
        <begin position="208"/>
        <end position="220"/>
    </location>
</feature>
<feature type="domain" description="C2H2-type" evidence="9">
    <location>
        <begin position="97"/>
        <end position="127"/>
    </location>
</feature>
<dbReference type="PANTHER" id="PTHR24406">
    <property type="entry name" value="TRANSCRIPTIONAL REPRESSOR CTCFL-RELATED"/>
    <property type="match status" value="1"/>
</dbReference>
<dbReference type="GO" id="GO:0005634">
    <property type="term" value="C:nucleus"/>
    <property type="evidence" value="ECO:0007669"/>
    <property type="project" value="UniProtKB-SubCell"/>
</dbReference>
<feature type="region of interest" description="Disordered" evidence="8">
    <location>
        <begin position="204"/>
        <end position="247"/>
    </location>
</feature>
<dbReference type="PROSITE" id="PS00028">
    <property type="entry name" value="ZINC_FINGER_C2H2_1"/>
    <property type="match status" value="5"/>
</dbReference>
<name>A0A921ZFW5_MANSE</name>
<dbReference type="InterPro" id="IPR013087">
    <property type="entry name" value="Znf_C2H2_type"/>
</dbReference>
<evidence type="ECO:0000259" key="9">
    <source>
        <dbReference type="PROSITE" id="PS50157"/>
    </source>
</evidence>
<dbReference type="Proteomes" id="UP000791440">
    <property type="component" value="Unassembled WGS sequence"/>
</dbReference>
<dbReference type="GO" id="GO:0008270">
    <property type="term" value="F:zinc ion binding"/>
    <property type="evidence" value="ECO:0007669"/>
    <property type="project" value="UniProtKB-KW"/>
</dbReference>
<protein>
    <recommendedName>
        <fullName evidence="9">C2H2-type domain-containing protein</fullName>
    </recommendedName>
</protein>
<evidence type="ECO:0000256" key="2">
    <source>
        <dbReference type="ARBA" id="ARBA00022723"/>
    </source>
</evidence>
<evidence type="ECO:0000313" key="11">
    <source>
        <dbReference type="Proteomes" id="UP000791440"/>
    </source>
</evidence>
<evidence type="ECO:0000256" key="5">
    <source>
        <dbReference type="ARBA" id="ARBA00022833"/>
    </source>
</evidence>
<keyword evidence="6" id="KW-0539">Nucleus</keyword>
<accession>A0A921ZFW5</accession>
<keyword evidence="3" id="KW-0677">Repeat</keyword>
<proteinExistence type="predicted"/>
<comment type="subcellular location">
    <subcellularLocation>
        <location evidence="1">Nucleus</location>
    </subcellularLocation>
</comment>
<reference evidence="10" key="2">
    <citation type="submission" date="2020-12" db="EMBL/GenBank/DDBJ databases">
        <authorList>
            <person name="Kanost M."/>
        </authorList>
    </citation>
    <scope>NUCLEOTIDE SEQUENCE</scope>
</reference>
<comment type="caution">
    <text evidence="10">The sequence shown here is derived from an EMBL/GenBank/DDBJ whole genome shotgun (WGS) entry which is preliminary data.</text>
</comment>
<dbReference type="EMBL" id="JH668520">
    <property type="protein sequence ID" value="KAG6456716.1"/>
    <property type="molecule type" value="Genomic_DNA"/>
</dbReference>
<sequence length="247" mass="28643">MNFKIDCTLIDLSRYRLNYSLFSSKRTVMQRHVKSHSSERHTCHQCGKNFKTIMSLRVHTIRHDKSRGFQCEQCDKTFIYPSVLHKHIQAVHERDDYYCVECDVKFKSPETLKHHFKKAKRHRDSSSYKYVCEQCPAQFAQASSLAAHAHAAHGAGRAHECAACARAFSSRETLRAHVWRQHARAAHHCHVCGNTFSRLSSLKSHLRTHTEHTNTQKQEDLPNEVRPPETQLLKSEPNALENRCDFP</sequence>
<evidence type="ECO:0000256" key="8">
    <source>
        <dbReference type="SAM" id="MobiDB-lite"/>
    </source>
</evidence>
<evidence type="ECO:0000256" key="7">
    <source>
        <dbReference type="PROSITE-ProRule" id="PRU00042"/>
    </source>
</evidence>
<keyword evidence="2" id="KW-0479">Metal-binding</keyword>
<organism evidence="10 11">
    <name type="scientific">Manduca sexta</name>
    <name type="common">Tobacco hawkmoth</name>
    <name type="synonym">Tobacco hornworm</name>
    <dbReference type="NCBI Taxonomy" id="7130"/>
    <lineage>
        <taxon>Eukaryota</taxon>
        <taxon>Metazoa</taxon>
        <taxon>Ecdysozoa</taxon>
        <taxon>Arthropoda</taxon>
        <taxon>Hexapoda</taxon>
        <taxon>Insecta</taxon>
        <taxon>Pterygota</taxon>
        <taxon>Neoptera</taxon>
        <taxon>Endopterygota</taxon>
        <taxon>Lepidoptera</taxon>
        <taxon>Glossata</taxon>
        <taxon>Ditrysia</taxon>
        <taxon>Bombycoidea</taxon>
        <taxon>Sphingidae</taxon>
        <taxon>Sphinginae</taxon>
        <taxon>Sphingini</taxon>
        <taxon>Manduca</taxon>
    </lineage>
</organism>
<feature type="domain" description="C2H2-type" evidence="9">
    <location>
        <begin position="187"/>
        <end position="214"/>
    </location>
</feature>
<evidence type="ECO:0000256" key="3">
    <source>
        <dbReference type="ARBA" id="ARBA00022737"/>
    </source>
</evidence>
<keyword evidence="11" id="KW-1185">Reference proteome</keyword>
<dbReference type="PROSITE" id="PS50157">
    <property type="entry name" value="ZINC_FINGER_C2H2_2"/>
    <property type="match status" value="6"/>
</dbReference>
<evidence type="ECO:0000313" key="10">
    <source>
        <dbReference type="EMBL" id="KAG6456716.1"/>
    </source>
</evidence>
<dbReference type="InterPro" id="IPR050888">
    <property type="entry name" value="ZnF_C2H2-type_TF"/>
</dbReference>
<evidence type="ECO:0000256" key="4">
    <source>
        <dbReference type="ARBA" id="ARBA00022771"/>
    </source>
</evidence>
<dbReference type="Pfam" id="PF00096">
    <property type="entry name" value="zf-C2H2"/>
    <property type="match status" value="2"/>
</dbReference>
<reference evidence="10" key="1">
    <citation type="journal article" date="2016" name="Insect Biochem. Mol. Biol.">
        <title>Multifaceted biological insights from a draft genome sequence of the tobacco hornworm moth, Manduca sexta.</title>
        <authorList>
            <person name="Kanost M.R."/>
            <person name="Arrese E.L."/>
            <person name="Cao X."/>
            <person name="Chen Y.R."/>
            <person name="Chellapilla S."/>
            <person name="Goldsmith M.R."/>
            <person name="Grosse-Wilde E."/>
            <person name="Heckel D.G."/>
            <person name="Herndon N."/>
            <person name="Jiang H."/>
            <person name="Papanicolaou A."/>
            <person name="Qu J."/>
            <person name="Soulages J.L."/>
            <person name="Vogel H."/>
            <person name="Walters J."/>
            <person name="Waterhouse R.M."/>
            <person name="Ahn S.J."/>
            <person name="Almeida F.C."/>
            <person name="An C."/>
            <person name="Aqrawi P."/>
            <person name="Bretschneider A."/>
            <person name="Bryant W.B."/>
            <person name="Bucks S."/>
            <person name="Chao H."/>
            <person name="Chevignon G."/>
            <person name="Christen J.M."/>
            <person name="Clarke D.F."/>
            <person name="Dittmer N.T."/>
            <person name="Ferguson L.C.F."/>
            <person name="Garavelou S."/>
            <person name="Gordon K.H.J."/>
            <person name="Gunaratna R.T."/>
            <person name="Han Y."/>
            <person name="Hauser F."/>
            <person name="He Y."/>
            <person name="Heidel-Fischer H."/>
            <person name="Hirsh A."/>
            <person name="Hu Y."/>
            <person name="Jiang H."/>
            <person name="Kalra D."/>
            <person name="Klinner C."/>
            <person name="Konig C."/>
            <person name="Kovar C."/>
            <person name="Kroll A.R."/>
            <person name="Kuwar S.S."/>
            <person name="Lee S.L."/>
            <person name="Lehman R."/>
            <person name="Li K."/>
            <person name="Li Z."/>
            <person name="Liang H."/>
            <person name="Lovelace S."/>
            <person name="Lu Z."/>
            <person name="Mansfield J.H."/>
            <person name="McCulloch K.J."/>
            <person name="Mathew T."/>
            <person name="Morton B."/>
            <person name="Muzny D.M."/>
            <person name="Neunemann D."/>
            <person name="Ongeri F."/>
            <person name="Pauchet Y."/>
            <person name="Pu L.L."/>
            <person name="Pyrousis I."/>
            <person name="Rao X.J."/>
            <person name="Redding A."/>
            <person name="Roesel C."/>
            <person name="Sanchez-Gracia A."/>
            <person name="Schaack S."/>
            <person name="Shukla A."/>
            <person name="Tetreau G."/>
            <person name="Wang Y."/>
            <person name="Xiong G.H."/>
            <person name="Traut W."/>
            <person name="Walsh T.K."/>
            <person name="Worley K.C."/>
            <person name="Wu D."/>
            <person name="Wu W."/>
            <person name="Wu Y.Q."/>
            <person name="Zhang X."/>
            <person name="Zou Z."/>
            <person name="Zucker H."/>
            <person name="Briscoe A.D."/>
            <person name="Burmester T."/>
            <person name="Clem R.J."/>
            <person name="Feyereisen R."/>
            <person name="Grimmelikhuijzen C.J.P."/>
            <person name="Hamodrakas S.J."/>
            <person name="Hansson B.S."/>
            <person name="Huguet E."/>
            <person name="Jermiin L.S."/>
            <person name="Lan Q."/>
            <person name="Lehman H.K."/>
            <person name="Lorenzen M."/>
            <person name="Merzendorfer H."/>
            <person name="Michalopoulos I."/>
            <person name="Morton D.B."/>
            <person name="Muthukrishnan S."/>
            <person name="Oakeshott J.G."/>
            <person name="Palmer W."/>
            <person name="Park Y."/>
            <person name="Passarelli A.L."/>
            <person name="Rozas J."/>
            <person name="Schwartz L.M."/>
            <person name="Smith W."/>
            <person name="Southgate A."/>
            <person name="Vilcinskas A."/>
            <person name="Vogt R."/>
            <person name="Wang P."/>
            <person name="Werren J."/>
            <person name="Yu X.Q."/>
            <person name="Zhou J.J."/>
            <person name="Brown S.J."/>
            <person name="Scherer S.E."/>
            <person name="Richards S."/>
            <person name="Blissard G.W."/>
        </authorList>
    </citation>
    <scope>NUCLEOTIDE SEQUENCE</scope>
</reference>
<dbReference type="Pfam" id="PF13912">
    <property type="entry name" value="zf-C2H2_6"/>
    <property type="match status" value="1"/>
</dbReference>
<dbReference type="FunFam" id="3.30.160.60:FF:000446">
    <property type="entry name" value="Zinc finger protein"/>
    <property type="match status" value="1"/>
</dbReference>
<dbReference type="SMART" id="SM00355">
    <property type="entry name" value="ZnF_C2H2"/>
    <property type="match status" value="6"/>
</dbReference>